<dbReference type="EMBL" id="JBHSOF010000059">
    <property type="protein sequence ID" value="MFC5667510.1"/>
    <property type="molecule type" value="Genomic_DNA"/>
</dbReference>
<dbReference type="Gene3D" id="3.40.50.720">
    <property type="entry name" value="NAD(P)-binding Rossmann-like Domain"/>
    <property type="match status" value="1"/>
</dbReference>
<dbReference type="RefSeq" id="WP_380229177.1">
    <property type="nucleotide sequence ID" value="NZ_JBHSOF010000059.1"/>
</dbReference>
<reference evidence="4" key="1">
    <citation type="journal article" date="2019" name="Int. J. Syst. Evol. Microbiol.">
        <title>The Global Catalogue of Microorganisms (GCM) 10K type strain sequencing project: providing services to taxonomists for standard genome sequencing and annotation.</title>
        <authorList>
            <consortium name="The Broad Institute Genomics Platform"/>
            <consortium name="The Broad Institute Genome Sequencing Center for Infectious Disease"/>
            <person name="Wu L."/>
            <person name="Ma J."/>
        </authorList>
    </citation>
    <scope>NUCLEOTIDE SEQUENCE [LARGE SCALE GENOMIC DNA]</scope>
    <source>
        <strain evidence="4">CGMCC 4.1437</strain>
    </source>
</reference>
<dbReference type="PRINTS" id="PR00081">
    <property type="entry name" value="GDHRDH"/>
</dbReference>
<keyword evidence="2" id="KW-0560">Oxidoreductase</keyword>
<dbReference type="InterPro" id="IPR002347">
    <property type="entry name" value="SDR_fam"/>
</dbReference>
<dbReference type="SUPFAM" id="SSF51735">
    <property type="entry name" value="NAD(P)-binding Rossmann-fold domains"/>
    <property type="match status" value="1"/>
</dbReference>
<protein>
    <submittedName>
        <fullName evidence="3">SDR family NAD(P)-dependent oxidoreductase</fullName>
    </submittedName>
</protein>
<gene>
    <name evidence="3" type="ORF">ACFP3U_31640</name>
</gene>
<comment type="caution">
    <text evidence="3">The sequence shown here is derived from an EMBL/GenBank/DDBJ whole genome shotgun (WGS) entry which is preliminary data.</text>
</comment>
<accession>A0ABW0XHC9</accession>
<dbReference type="InterPro" id="IPR036291">
    <property type="entry name" value="NAD(P)-bd_dom_sf"/>
</dbReference>
<dbReference type="PANTHER" id="PTHR24320">
    <property type="entry name" value="RETINOL DEHYDROGENASE"/>
    <property type="match status" value="1"/>
</dbReference>
<proteinExistence type="inferred from homology"/>
<evidence type="ECO:0000256" key="1">
    <source>
        <dbReference type="ARBA" id="ARBA00006484"/>
    </source>
</evidence>
<evidence type="ECO:0000313" key="3">
    <source>
        <dbReference type="EMBL" id="MFC5667510.1"/>
    </source>
</evidence>
<dbReference type="PANTHER" id="PTHR24320:SF148">
    <property type="entry name" value="NAD(P)-BINDING ROSSMANN-FOLD SUPERFAMILY PROTEIN"/>
    <property type="match status" value="1"/>
</dbReference>
<dbReference type="Pfam" id="PF00106">
    <property type="entry name" value="adh_short"/>
    <property type="match status" value="1"/>
</dbReference>
<evidence type="ECO:0000313" key="4">
    <source>
        <dbReference type="Proteomes" id="UP001595975"/>
    </source>
</evidence>
<evidence type="ECO:0000256" key="2">
    <source>
        <dbReference type="ARBA" id="ARBA00023002"/>
    </source>
</evidence>
<keyword evidence="4" id="KW-1185">Reference proteome</keyword>
<name>A0ABW0XHC9_9ACTN</name>
<dbReference type="Proteomes" id="UP001595975">
    <property type="component" value="Unassembled WGS sequence"/>
</dbReference>
<comment type="similarity">
    <text evidence="1">Belongs to the short-chain dehydrogenases/reductases (SDR) family.</text>
</comment>
<sequence>MKDMTVPDLHGKLAVVTGASDGIGLRLAERLARVGADVVLPVRNAAKGAAALERIRADAPGAKVSTRVLDLASLASVADLADTLLAEGRPVDLLINNAE</sequence>
<organism evidence="3 4">
    <name type="scientific">Kitasatospora misakiensis</name>
    <dbReference type="NCBI Taxonomy" id="67330"/>
    <lineage>
        <taxon>Bacteria</taxon>
        <taxon>Bacillati</taxon>
        <taxon>Actinomycetota</taxon>
        <taxon>Actinomycetes</taxon>
        <taxon>Kitasatosporales</taxon>
        <taxon>Streptomycetaceae</taxon>
        <taxon>Kitasatospora</taxon>
    </lineage>
</organism>